<feature type="region of interest" description="Disordered" evidence="1">
    <location>
        <begin position="1"/>
        <end position="21"/>
    </location>
</feature>
<protein>
    <submittedName>
        <fullName evidence="2">Uncharacterized protein</fullName>
    </submittedName>
</protein>
<feature type="compositionally biased region" description="Basic and acidic residues" evidence="1">
    <location>
        <begin position="12"/>
        <end position="21"/>
    </location>
</feature>
<evidence type="ECO:0000313" key="2">
    <source>
        <dbReference type="EMBL" id="PNX67797.1"/>
    </source>
</evidence>
<evidence type="ECO:0000256" key="1">
    <source>
        <dbReference type="SAM" id="MobiDB-lite"/>
    </source>
</evidence>
<sequence>MIPRSQKWSQELGKEMTHSAK</sequence>
<evidence type="ECO:0000313" key="3">
    <source>
        <dbReference type="Proteomes" id="UP000236291"/>
    </source>
</evidence>
<reference evidence="2 3" key="2">
    <citation type="journal article" date="2017" name="Front. Plant Sci.">
        <title>Gene Classification and Mining of Molecular Markers Useful in Red Clover (Trifolium pratense) Breeding.</title>
        <authorList>
            <person name="Istvanek J."/>
            <person name="Dluhosova J."/>
            <person name="Dluhos P."/>
            <person name="Patkova L."/>
            <person name="Nedelnik J."/>
            <person name="Repkova J."/>
        </authorList>
    </citation>
    <scope>NUCLEOTIDE SEQUENCE [LARGE SCALE GENOMIC DNA]</scope>
    <source>
        <strain evidence="3">cv. Tatra</strain>
        <tissue evidence="2">Young leaves</tissue>
    </source>
</reference>
<reference evidence="2 3" key="1">
    <citation type="journal article" date="2014" name="Am. J. Bot.">
        <title>Genome assembly and annotation for red clover (Trifolium pratense; Fabaceae).</title>
        <authorList>
            <person name="Istvanek J."/>
            <person name="Jaros M."/>
            <person name="Krenek A."/>
            <person name="Repkova J."/>
        </authorList>
    </citation>
    <scope>NUCLEOTIDE SEQUENCE [LARGE SCALE GENOMIC DNA]</scope>
    <source>
        <strain evidence="3">cv. Tatra</strain>
        <tissue evidence="2">Young leaves</tissue>
    </source>
</reference>
<dbReference type="AlphaFoldDB" id="A0A2K3KNC1"/>
<proteinExistence type="predicted"/>
<feature type="non-terminal residue" evidence="2">
    <location>
        <position position="21"/>
    </location>
</feature>
<gene>
    <name evidence="2" type="ORF">L195_g055821</name>
</gene>
<dbReference type="EMBL" id="ASHM01103219">
    <property type="protein sequence ID" value="PNX67797.1"/>
    <property type="molecule type" value="Genomic_DNA"/>
</dbReference>
<comment type="caution">
    <text evidence="2">The sequence shown here is derived from an EMBL/GenBank/DDBJ whole genome shotgun (WGS) entry which is preliminary data.</text>
</comment>
<accession>A0A2K3KNC1</accession>
<dbReference type="Proteomes" id="UP000236291">
    <property type="component" value="Unassembled WGS sequence"/>
</dbReference>
<organism evidence="2 3">
    <name type="scientific">Trifolium pratense</name>
    <name type="common">Red clover</name>
    <dbReference type="NCBI Taxonomy" id="57577"/>
    <lineage>
        <taxon>Eukaryota</taxon>
        <taxon>Viridiplantae</taxon>
        <taxon>Streptophyta</taxon>
        <taxon>Embryophyta</taxon>
        <taxon>Tracheophyta</taxon>
        <taxon>Spermatophyta</taxon>
        <taxon>Magnoliopsida</taxon>
        <taxon>eudicotyledons</taxon>
        <taxon>Gunneridae</taxon>
        <taxon>Pentapetalae</taxon>
        <taxon>rosids</taxon>
        <taxon>fabids</taxon>
        <taxon>Fabales</taxon>
        <taxon>Fabaceae</taxon>
        <taxon>Papilionoideae</taxon>
        <taxon>50 kb inversion clade</taxon>
        <taxon>NPAAA clade</taxon>
        <taxon>Hologalegina</taxon>
        <taxon>IRL clade</taxon>
        <taxon>Trifolieae</taxon>
        <taxon>Trifolium</taxon>
    </lineage>
</organism>
<name>A0A2K3KNC1_TRIPR</name>